<evidence type="ECO:0000313" key="1">
    <source>
        <dbReference type="EMBL" id="OVA13609.1"/>
    </source>
</evidence>
<dbReference type="InParanoid" id="A0A200QT29"/>
<sequence length="138" mass="15506">MMKGVAKVVGTLGYLAPELTRTGMRLGFSCLEVACWRSRSHILTRRGRGDGVGVEAWLYLFNVLKARPTMRQVMQYFSGDAALLQTDLWSLDTSHMISFLWSQSLEDFADMAYTSLSPVESLLSGPRCVQYSLLSRED</sequence>
<proteinExistence type="predicted"/>
<dbReference type="EMBL" id="MVGT01001108">
    <property type="protein sequence ID" value="OVA13609.1"/>
    <property type="molecule type" value="Genomic_DNA"/>
</dbReference>
<accession>A0A200QT29</accession>
<keyword evidence="2" id="KW-1185">Reference proteome</keyword>
<evidence type="ECO:0008006" key="3">
    <source>
        <dbReference type="Google" id="ProtNLM"/>
    </source>
</evidence>
<dbReference type="AlphaFoldDB" id="A0A200QT29"/>
<dbReference type="Proteomes" id="UP000195402">
    <property type="component" value="Unassembled WGS sequence"/>
</dbReference>
<reference evidence="1 2" key="1">
    <citation type="journal article" date="2017" name="Mol. Plant">
        <title>The Genome of Medicinal Plant Macleaya cordata Provides New Insights into Benzylisoquinoline Alkaloids Metabolism.</title>
        <authorList>
            <person name="Liu X."/>
            <person name="Liu Y."/>
            <person name="Huang P."/>
            <person name="Ma Y."/>
            <person name="Qing Z."/>
            <person name="Tang Q."/>
            <person name="Cao H."/>
            <person name="Cheng P."/>
            <person name="Zheng Y."/>
            <person name="Yuan Z."/>
            <person name="Zhou Y."/>
            <person name="Liu J."/>
            <person name="Tang Z."/>
            <person name="Zhuo Y."/>
            <person name="Zhang Y."/>
            <person name="Yu L."/>
            <person name="Huang J."/>
            <person name="Yang P."/>
            <person name="Peng Q."/>
            <person name="Zhang J."/>
            <person name="Jiang W."/>
            <person name="Zhang Z."/>
            <person name="Lin K."/>
            <person name="Ro D.K."/>
            <person name="Chen X."/>
            <person name="Xiong X."/>
            <person name="Shang Y."/>
            <person name="Huang S."/>
            <person name="Zeng J."/>
        </authorList>
    </citation>
    <scope>NUCLEOTIDE SEQUENCE [LARGE SCALE GENOMIC DNA]</scope>
    <source>
        <strain evidence="2">cv. BLH2017</strain>
        <tissue evidence="1">Root</tissue>
    </source>
</reference>
<organism evidence="1 2">
    <name type="scientific">Macleaya cordata</name>
    <name type="common">Five-seeded plume-poppy</name>
    <name type="synonym">Bocconia cordata</name>
    <dbReference type="NCBI Taxonomy" id="56857"/>
    <lineage>
        <taxon>Eukaryota</taxon>
        <taxon>Viridiplantae</taxon>
        <taxon>Streptophyta</taxon>
        <taxon>Embryophyta</taxon>
        <taxon>Tracheophyta</taxon>
        <taxon>Spermatophyta</taxon>
        <taxon>Magnoliopsida</taxon>
        <taxon>Ranunculales</taxon>
        <taxon>Papaveraceae</taxon>
        <taxon>Papaveroideae</taxon>
        <taxon>Macleaya</taxon>
    </lineage>
</organism>
<evidence type="ECO:0000313" key="2">
    <source>
        <dbReference type="Proteomes" id="UP000195402"/>
    </source>
</evidence>
<comment type="caution">
    <text evidence="1">The sequence shown here is derived from an EMBL/GenBank/DDBJ whole genome shotgun (WGS) entry which is preliminary data.</text>
</comment>
<protein>
    <recommendedName>
        <fullName evidence="3">Protein kinase domain</fullName>
    </recommendedName>
</protein>
<gene>
    <name evidence="1" type="ORF">BVC80_375g4</name>
</gene>
<name>A0A200QT29_MACCD</name>